<evidence type="ECO:0008006" key="3">
    <source>
        <dbReference type="Google" id="ProtNLM"/>
    </source>
</evidence>
<dbReference type="Proteomes" id="UP000469523">
    <property type="component" value="Unassembled WGS sequence"/>
</dbReference>
<accession>A0A6N7XL17</accession>
<comment type="caution">
    <text evidence="1">The sequence shown here is derived from an EMBL/GenBank/DDBJ whole genome shotgun (WGS) entry which is preliminary data.</text>
</comment>
<dbReference type="NCBIfam" id="TIGR01909">
    <property type="entry name" value="C_GCAxxG_C_C"/>
    <property type="match status" value="1"/>
</dbReference>
<dbReference type="RefSeq" id="WP_154441909.1">
    <property type="nucleotide sequence ID" value="NZ_JAHLPJ010000001.1"/>
</dbReference>
<protein>
    <recommendedName>
        <fullName evidence="3">C_GCAxxG_C_C family protein</fullName>
    </recommendedName>
</protein>
<evidence type="ECO:0000313" key="2">
    <source>
        <dbReference type="Proteomes" id="UP000469523"/>
    </source>
</evidence>
<sequence>MLKDLIQSGFGEEENFNCAEKILSGANIAYNLNLSSESLKLSSGFGGGMAIESVCGALTAGIMVLSHKYVEGIGQESDKIQEINQRFFREFIDEMDNINCSHLRAVHSKEDIGCFDIILKAAEILDKLMIK</sequence>
<keyword evidence="2" id="KW-1185">Reference proteome</keyword>
<dbReference type="EMBL" id="VUNQ01000042">
    <property type="protein sequence ID" value="MSU02771.1"/>
    <property type="molecule type" value="Genomic_DNA"/>
</dbReference>
<proteinExistence type="predicted"/>
<dbReference type="InterPro" id="IPR010181">
    <property type="entry name" value="CGCAxxGCC_motif"/>
</dbReference>
<reference evidence="1 2" key="1">
    <citation type="submission" date="2019-09" db="EMBL/GenBank/DDBJ databases">
        <title>In-depth cultivation of the pig gut microbiome towards novel bacterial diversity and tailored functional studies.</title>
        <authorList>
            <person name="Wylensek D."/>
            <person name="Hitch T.C.A."/>
            <person name="Clavel T."/>
        </authorList>
    </citation>
    <scope>NUCLEOTIDE SEQUENCE [LARGE SCALE GENOMIC DNA]</scope>
    <source>
        <strain evidence="1 2">WCA3-693-APC-4?</strain>
    </source>
</reference>
<evidence type="ECO:0000313" key="1">
    <source>
        <dbReference type="EMBL" id="MSU02771.1"/>
    </source>
</evidence>
<dbReference type="AlphaFoldDB" id="A0A6N7XL17"/>
<name>A0A6N7XL17_9FIRM</name>
<dbReference type="Pfam" id="PF09719">
    <property type="entry name" value="C_GCAxxG_C_C"/>
    <property type="match status" value="1"/>
</dbReference>
<organism evidence="1 2">
    <name type="scientific">Tissierella pigra</name>
    <dbReference type="NCBI Taxonomy" id="2607614"/>
    <lineage>
        <taxon>Bacteria</taxon>
        <taxon>Bacillati</taxon>
        <taxon>Bacillota</taxon>
        <taxon>Tissierellia</taxon>
        <taxon>Tissierellales</taxon>
        <taxon>Tissierellaceae</taxon>
        <taxon>Tissierella</taxon>
    </lineage>
</organism>
<gene>
    <name evidence="1" type="ORF">FYJ83_15015</name>
</gene>